<dbReference type="InterPro" id="IPR050703">
    <property type="entry name" value="Flavin_MAO"/>
</dbReference>
<evidence type="ECO:0000313" key="3">
    <source>
        <dbReference type="EMBL" id="SAK92017.1"/>
    </source>
</evidence>
<proteinExistence type="inferred from homology"/>
<name>A0A158DDX2_9BURK</name>
<dbReference type="Pfam" id="PF13450">
    <property type="entry name" value="NAD_binding_8"/>
    <property type="match status" value="1"/>
</dbReference>
<dbReference type="EMBL" id="FCOA02000039">
    <property type="protein sequence ID" value="SAK92017.1"/>
    <property type="molecule type" value="Genomic_DNA"/>
</dbReference>
<dbReference type="SUPFAM" id="SSF51905">
    <property type="entry name" value="FAD/NAD(P)-binding domain"/>
    <property type="match status" value="1"/>
</dbReference>
<dbReference type="GO" id="GO:0016491">
    <property type="term" value="F:oxidoreductase activity"/>
    <property type="evidence" value="ECO:0007669"/>
    <property type="project" value="InterPro"/>
</dbReference>
<comment type="caution">
    <text evidence="3">The sequence shown here is derived from an EMBL/GenBank/DDBJ whole genome shotgun (WGS) entry which is preliminary data.</text>
</comment>
<dbReference type="PANTHER" id="PTHR43563:SF14">
    <property type="entry name" value="AMINE OXIDASE"/>
    <property type="match status" value="1"/>
</dbReference>
<dbReference type="PANTHER" id="PTHR43563">
    <property type="entry name" value="AMINE OXIDASE"/>
    <property type="match status" value="1"/>
</dbReference>
<dbReference type="OrthoDB" id="3972913at2"/>
<accession>A0A158DDX2</accession>
<reference evidence="3" key="1">
    <citation type="submission" date="2016-01" db="EMBL/GenBank/DDBJ databases">
        <authorList>
            <person name="Peeters C."/>
        </authorList>
    </citation>
    <scope>NUCLEOTIDE SEQUENCE</scope>
    <source>
        <strain evidence="3">LMG 29322</strain>
    </source>
</reference>
<evidence type="ECO:0000313" key="4">
    <source>
        <dbReference type="Proteomes" id="UP000054851"/>
    </source>
</evidence>
<dbReference type="AlphaFoldDB" id="A0A158DDX2"/>
<keyword evidence="4" id="KW-1185">Reference proteome</keyword>
<dbReference type="Gene3D" id="3.50.50.60">
    <property type="entry name" value="FAD/NAD(P)-binding domain"/>
    <property type="match status" value="2"/>
</dbReference>
<dbReference type="Pfam" id="PF01593">
    <property type="entry name" value="Amino_oxidase"/>
    <property type="match status" value="1"/>
</dbReference>
<evidence type="ECO:0000256" key="1">
    <source>
        <dbReference type="ARBA" id="ARBA00005995"/>
    </source>
</evidence>
<dbReference type="InterPro" id="IPR036188">
    <property type="entry name" value="FAD/NAD-bd_sf"/>
</dbReference>
<feature type="domain" description="Amine oxidase" evidence="2">
    <location>
        <begin position="118"/>
        <end position="365"/>
    </location>
</feature>
<dbReference type="STRING" id="1777140.AWB79_06762"/>
<evidence type="ECO:0000259" key="2">
    <source>
        <dbReference type="Pfam" id="PF01593"/>
    </source>
</evidence>
<protein>
    <submittedName>
        <fullName evidence="3">Amine oxidase</fullName>
    </submittedName>
</protein>
<sequence length="375" mass="40168">MQNARIGILGGGLSGLYAAYLLRQRGIEDVILFEARETLGGRILSASASPSSANEGFGNGIDLGPTWFWPGIQPQLDAVVRELGLNSFAQHEEGDMLVERAHNQPPMRTRGFFNSPASMRLAGGMASLTDALFARLDPSAVIRGEAVRELRQVGAHVDIHSVSVSGHARTTRVSHVFLALPPRLTEATIRFEPALPAAVAQSWRSTATWMAPHAKYVAVYPSPFWRTQGLSGEARSMCGPLGEIHDASSDDGTAALFGFFGVPASVRRTVKDDALRAACRAQLVRLFGPEAAVPQAEFIKDWARDPYTATADDMADSAEHLAGAAAQGPLGVWRGQLTGVASEWSAHFPGYVAGAIEAAQQAVQRFTTQHMPTTN</sequence>
<dbReference type="SUPFAM" id="SSF54373">
    <property type="entry name" value="FAD-linked reductases, C-terminal domain"/>
    <property type="match status" value="1"/>
</dbReference>
<dbReference type="InterPro" id="IPR002937">
    <property type="entry name" value="Amino_oxidase"/>
</dbReference>
<dbReference type="RefSeq" id="WP_061171773.1">
    <property type="nucleotide sequence ID" value="NZ_FCOA02000039.1"/>
</dbReference>
<gene>
    <name evidence="3" type="ORF">AWB79_06762</name>
</gene>
<comment type="similarity">
    <text evidence="1">Belongs to the flavin monoamine oxidase family.</text>
</comment>
<organism evidence="3 4">
    <name type="scientific">Caballeronia hypogeia</name>
    <dbReference type="NCBI Taxonomy" id="1777140"/>
    <lineage>
        <taxon>Bacteria</taxon>
        <taxon>Pseudomonadati</taxon>
        <taxon>Pseudomonadota</taxon>
        <taxon>Betaproteobacteria</taxon>
        <taxon>Burkholderiales</taxon>
        <taxon>Burkholderiaceae</taxon>
        <taxon>Caballeronia</taxon>
    </lineage>
</organism>
<dbReference type="Proteomes" id="UP000054851">
    <property type="component" value="Unassembled WGS sequence"/>
</dbReference>